<feature type="compositionally biased region" description="Polar residues" evidence="1">
    <location>
        <begin position="1"/>
        <end position="10"/>
    </location>
</feature>
<accession>A0A286H741</accession>
<dbReference type="EMBL" id="OCNK01000007">
    <property type="protein sequence ID" value="SOE03571.1"/>
    <property type="molecule type" value="Genomic_DNA"/>
</dbReference>
<dbReference type="RefSeq" id="WP_097185933.1">
    <property type="nucleotide sequence ID" value="NZ_OCNK01000007.1"/>
</dbReference>
<reference evidence="4" key="1">
    <citation type="submission" date="2017-09" db="EMBL/GenBank/DDBJ databases">
        <authorList>
            <person name="Varghese N."/>
            <person name="Submissions S."/>
        </authorList>
    </citation>
    <scope>NUCLEOTIDE SEQUENCE [LARGE SCALE GENOMIC DNA]</scope>
    <source>
        <strain evidence="4">DSM 44270</strain>
    </source>
</reference>
<gene>
    <name evidence="3" type="ORF">SAMN06272739_4238</name>
</gene>
<keyword evidence="2" id="KW-0812">Transmembrane</keyword>
<feature type="transmembrane region" description="Helical" evidence="2">
    <location>
        <begin position="242"/>
        <end position="264"/>
    </location>
</feature>
<keyword evidence="2" id="KW-1133">Transmembrane helix</keyword>
<feature type="transmembrane region" description="Helical" evidence="2">
    <location>
        <begin position="209"/>
        <end position="230"/>
    </location>
</feature>
<evidence type="ECO:0000313" key="4">
    <source>
        <dbReference type="Proteomes" id="UP000219482"/>
    </source>
</evidence>
<feature type="compositionally biased region" description="Basic and acidic residues" evidence="1">
    <location>
        <begin position="23"/>
        <end position="34"/>
    </location>
</feature>
<keyword evidence="4" id="KW-1185">Reference proteome</keyword>
<sequence length="384" mass="38765">MTTSDPNATTGERGRHVRSATSPEREPHENKAPDDAAPEPAQDDRAAEATAAPGDAPQDPQQQPTVPGPGDGDQPQKADKRAWFRPGAATHPLGHHPAGNSLLMSSGLLTGLALAPMVFDQLDFDIATRAARTARSAAASWPGGGEPWFWPAWVALLAGAVALLLLAVALAGVRLPDLVVLVLGAVLAVTTARAAWATLAVVNARLWDLIPVALICLLAFGLAVSGAAHWRSPDGDSPGSGAGGAAGVAIAGVALALLLLAGGATVASVQAKGLGPGGPPQALAGLLSTRAADAAAVDDLAGPWVPQVAAAQVADDPAATAYSTVHRDWTARTPALLVRGDDVTGLDDSWWLTVAAQGFASEAEVQAWCTANALPGCTPVQVSG</sequence>
<feature type="compositionally biased region" description="Low complexity" evidence="1">
    <location>
        <begin position="48"/>
        <end position="65"/>
    </location>
</feature>
<name>A0A286H741_9ACTN</name>
<evidence type="ECO:0000256" key="1">
    <source>
        <dbReference type="SAM" id="MobiDB-lite"/>
    </source>
</evidence>
<keyword evidence="2" id="KW-0472">Membrane</keyword>
<proteinExistence type="predicted"/>
<evidence type="ECO:0000256" key="2">
    <source>
        <dbReference type="SAM" id="Phobius"/>
    </source>
</evidence>
<feature type="transmembrane region" description="Helical" evidence="2">
    <location>
        <begin position="148"/>
        <end position="171"/>
    </location>
</feature>
<evidence type="ECO:0000313" key="3">
    <source>
        <dbReference type="EMBL" id="SOE03571.1"/>
    </source>
</evidence>
<organism evidence="3 4">
    <name type="scientific">Blastococcus haudaquaticus</name>
    <dbReference type="NCBI Taxonomy" id="1938745"/>
    <lineage>
        <taxon>Bacteria</taxon>
        <taxon>Bacillati</taxon>
        <taxon>Actinomycetota</taxon>
        <taxon>Actinomycetes</taxon>
        <taxon>Geodermatophilales</taxon>
        <taxon>Geodermatophilaceae</taxon>
        <taxon>Blastococcus</taxon>
    </lineage>
</organism>
<feature type="region of interest" description="Disordered" evidence="1">
    <location>
        <begin position="1"/>
        <end position="78"/>
    </location>
</feature>
<feature type="transmembrane region" description="Helical" evidence="2">
    <location>
        <begin position="178"/>
        <end position="197"/>
    </location>
</feature>
<dbReference type="AlphaFoldDB" id="A0A286H741"/>
<dbReference type="Proteomes" id="UP000219482">
    <property type="component" value="Unassembled WGS sequence"/>
</dbReference>
<protein>
    <submittedName>
        <fullName evidence="3">Uncharacterized protein</fullName>
    </submittedName>
</protein>
<dbReference type="OrthoDB" id="5191979at2"/>